<dbReference type="AlphaFoldDB" id="Q9TXX5"/>
<dbReference type="PIR" id="A88029">
    <property type="entry name" value="A88029"/>
</dbReference>
<dbReference type="OrthoDB" id="407658at2759"/>
<dbReference type="Gene3D" id="3.90.550.10">
    <property type="entry name" value="Spore Coat Polysaccharide Biosynthesis Protein SpsA, Chain A"/>
    <property type="match status" value="1"/>
</dbReference>
<dbReference type="GeneID" id="185867"/>
<dbReference type="EMBL" id="BX284602">
    <property type="protein sequence ID" value="CCD70105.1"/>
    <property type="molecule type" value="Genomic_DNA"/>
</dbReference>
<dbReference type="InterPro" id="IPR029044">
    <property type="entry name" value="Nucleotide-diphossugar_trans"/>
</dbReference>
<dbReference type="CTD" id="185867"/>
<keyword evidence="3" id="KW-1185">Reference proteome</keyword>
<feature type="transmembrane region" description="Helical" evidence="1">
    <location>
        <begin position="12"/>
        <end position="31"/>
    </location>
</feature>
<sequence>MPLERINISSTWTFPSLFLLCFIYVVVFSILDLNSEAGSSELPPKIAIVMVLTGDTKENNYQTAFDTIRCYAKIHNYEFVLAVDTDYNCPHKDKFFRRHCVVAKILPLYQAVLFLDADIGVVNPQRKIEDFLRRGIDIIFANRFYNWEIAAGYYLVRNTTFAVDLLNEFADYEYKLPNSFHGTDNGALHILLAEKLFPYASIETEMCRSAYNKSKNFNDLFTYEACIKAMMGVGTDFGKVRILKKGTGWARDGWLTSMMWHPEIDFMIHGWKSNQLKPTPNTPLKPKEMGTSQWYNPLNGTIDLAKCHPGNSTWSFDRRLLGDKEEILNSLKKFEEQIIIQQMKSYARMKEFL</sequence>
<evidence type="ECO:0000256" key="1">
    <source>
        <dbReference type="SAM" id="Phobius"/>
    </source>
</evidence>
<dbReference type="UCSC" id="F46F5.14">
    <property type="organism name" value="c. elegans"/>
</dbReference>
<gene>
    <name evidence="2" type="ORF">CELE_F46F5.14</name>
    <name evidence="2 4" type="ORF">F46F5.14</name>
</gene>
<dbReference type="Pfam" id="PF03314">
    <property type="entry name" value="DUF273"/>
    <property type="match status" value="1"/>
</dbReference>
<dbReference type="eggNOG" id="ENOG502SE55">
    <property type="taxonomic scope" value="Eukaryota"/>
</dbReference>
<dbReference type="FunCoup" id="Q9TXX5">
    <property type="interactions" value="3"/>
</dbReference>
<name>Q9TXX5_CAEEL</name>
<keyword evidence="1" id="KW-1133">Transmembrane helix</keyword>
<dbReference type="PaxDb" id="6239-F46F5.14"/>
<keyword evidence="1" id="KW-0812">Transmembrane</keyword>
<dbReference type="HOGENOM" id="CLU_045307_0_0_1"/>
<dbReference type="RefSeq" id="NP_493813.2">
    <property type="nucleotide sequence ID" value="NM_061412.2"/>
</dbReference>
<dbReference type="KEGG" id="cel:CELE_F46F5.14"/>
<evidence type="ECO:0000313" key="3">
    <source>
        <dbReference type="Proteomes" id="UP000001940"/>
    </source>
</evidence>
<proteinExistence type="predicted"/>
<dbReference type="InParanoid" id="Q9TXX5"/>
<dbReference type="OMA" id="SIETEMC"/>
<keyword evidence="2" id="KW-0808">Transferase</keyword>
<evidence type="ECO:0000313" key="4">
    <source>
        <dbReference type="WormBase" id="F46F5.14"/>
    </source>
</evidence>
<dbReference type="Bgee" id="WBGene00018505">
    <property type="expression patterns" value="Expressed in material anatomical entity and 2 other cell types or tissues"/>
</dbReference>
<protein>
    <submittedName>
        <fullName evidence="2">Nucleotide-diphospho-sugar transferase domain-containing protein</fullName>
    </submittedName>
</protein>
<dbReference type="WormBase" id="F46F5.14">
    <property type="protein sequence ID" value="CE35936"/>
    <property type="gene ID" value="WBGene00018505"/>
</dbReference>
<dbReference type="InterPro" id="IPR004988">
    <property type="entry name" value="DUF273"/>
</dbReference>
<dbReference type="GO" id="GO:0016740">
    <property type="term" value="F:transferase activity"/>
    <property type="evidence" value="ECO:0007669"/>
    <property type="project" value="UniProtKB-KW"/>
</dbReference>
<dbReference type="Proteomes" id="UP000001940">
    <property type="component" value="Chromosome II"/>
</dbReference>
<dbReference type="PhylomeDB" id="Q9TXX5"/>
<dbReference type="AGR" id="WB:WBGene00018505"/>
<dbReference type="PANTHER" id="PTHR31562:SF13">
    <property type="entry name" value="NUCLEOTID_TRANS DOMAIN-CONTAINING PROTEIN-RELATED"/>
    <property type="match status" value="1"/>
</dbReference>
<reference evidence="2 3" key="1">
    <citation type="journal article" date="1998" name="Science">
        <title>Genome sequence of the nematode C. elegans: a platform for investigating biology.</title>
        <authorList>
            <consortium name="The C. elegans sequencing consortium"/>
            <person name="Sulson J.E."/>
            <person name="Waterston R."/>
        </authorList>
    </citation>
    <scope>NUCLEOTIDE SEQUENCE [LARGE SCALE GENOMIC DNA]</scope>
    <source>
        <strain evidence="2 3">Bristol N2</strain>
    </source>
</reference>
<dbReference type="PANTHER" id="PTHR31562">
    <property type="entry name" value="PROTEIN CBG18972"/>
    <property type="match status" value="1"/>
</dbReference>
<keyword evidence="1" id="KW-0472">Membrane</keyword>
<organism evidence="2 3">
    <name type="scientific">Caenorhabditis elegans</name>
    <dbReference type="NCBI Taxonomy" id="6239"/>
    <lineage>
        <taxon>Eukaryota</taxon>
        <taxon>Metazoa</taxon>
        <taxon>Ecdysozoa</taxon>
        <taxon>Nematoda</taxon>
        <taxon>Chromadorea</taxon>
        <taxon>Rhabditida</taxon>
        <taxon>Rhabditina</taxon>
        <taxon>Rhabditomorpha</taxon>
        <taxon>Rhabditoidea</taxon>
        <taxon>Rhabditidae</taxon>
        <taxon>Peloderinae</taxon>
        <taxon>Caenorhabditis</taxon>
    </lineage>
</organism>
<dbReference type="STRING" id="6239.F46F5.14.1"/>
<accession>Q9TXX5</accession>
<evidence type="ECO:0000313" key="2">
    <source>
        <dbReference type="EMBL" id="CCD70105.1"/>
    </source>
</evidence>